<dbReference type="EMBL" id="LUXO01000022">
    <property type="protein sequence ID" value="KZV04197.1"/>
    <property type="molecule type" value="Genomic_DNA"/>
</dbReference>
<dbReference type="SUPFAM" id="SSF50249">
    <property type="entry name" value="Nucleic acid-binding proteins"/>
    <property type="match status" value="1"/>
</dbReference>
<feature type="domain" description="RecG wedge" evidence="1">
    <location>
        <begin position="13"/>
        <end position="67"/>
    </location>
</feature>
<sequence length="97" mass="10891">MGQQLSDAVATLSGVGPARQKGLAELGINTIADLLTYYPFRYEDLQVKDVNEIADQEKVTLKGTVASEPVLARFGRKKNRLNFRLLIDHDVYMVTFF</sequence>
<protein>
    <submittedName>
        <fullName evidence="2">ATP-dependent DNA helicase RecG</fullName>
    </submittedName>
</protein>
<organism evidence="2 3">
    <name type="scientific">Lactiplantibacillus plantarum</name>
    <name type="common">Lactobacillus plantarum</name>
    <dbReference type="NCBI Taxonomy" id="1590"/>
    <lineage>
        <taxon>Bacteria</taxon>
        <taxon>Bacillati</taxon>
        <taxon>Bacillota</taxon>
        <taxon>Bacilli</taxon>
        <taxon>Lactobacillales</taxon>
        <taxon>Lactobacillaceae</taxon>
        <taxon>Lactiplantibacillus</taxon>
    </lineage>
</organism>
<keyword evidence="2" id="KW-0378">Hydrolase</keyword>
<dbReference type="Proteomes" id="UP000076872">
    <property type="component" value="Unassembled WGS sequence"/>
</dbReference>
<dbReference type="Pfam" id="PF17191">
    <property type="entry name" value="RecG_wedge"/>
    <property type="match status" value="1"/>
</dbReference>
<evidence type="ECO:0000313" key="3">
    <source>
        <dbReference type="Proteomes" id="UP000076872"/>
    </source>
</evidence>
<keyword evidence="2" id="KW-0067">ATP-binding</keyword>
<reference evidence="2 3" key="1">
    <citation type="submission" date="2016-03" db="EMBL/GenBank/DDBJ databases">
        <title>Comparative genomics of 54 Lactobacillus plantarum strains reveals genomic uncoupling from niche constraints.</title>
        <authorList>
            <person name="Martino M.E."/>
        </authorList>
    </citation>
    <scope>NUCLEOTIDE SEQUENCE [LARGE SCALE GENOMIC DNA]</scope>
    <source>
        <strain evidence="2 3">NAB2</strain>
    </source>
</reference>
<dbReference type="InterPro" id="IPR033454">
    <property type="entry name" value="RecG_wedge"/>
</dbReference>
<proteinExistence type="predicted"/>
<dbReference type="AlphaFoldDB" id="A0AAW3RK31"/>
<evidence type="ECO:0000313" key="2">
    <source>
        <dbReference type="EMBL" id="KZV04197.1"/>
    </source>
</evidence>
<accession>A0AAW3RK31</accession>
<evidence type="ECO:0000259" key="1">
    <source>
        <dbReference type="Pfam" id="PF17191"/>
    </source>
</evidence>
<keyword evidence="2" id="KW-0347">Helicase</keyword>
<dbReference type="Gene3D" id="1.10.150.20">
    <property type="entry name" value="5' to 3' exonuclease, C-terminal subdomain"/>
    <property type="match status" value="1"/>
</dbReference>
<comment type="caution">
    <text evidence="2">The sequence shown here is derived from an EMBL/GenBank/DDBJ whole genome shotgun (WGS) entry which is preliminary data.</text>
</comment>
<dbReference type="InterPro" id="IPR012340">
    <property type="entry name" value="NA-bd_OB-fold"/>
</dbReference>
<keyword evidence="2" id="KW-0547">Nucleotide-binding</keyword>
<name>A0AAW3RK31_LACPN</name>
<dbReference type="GO" id="GO:0004386">
    <property type="term" value="F:helicase activity"/>
    <property type="evidence" value="ECO:0007669"/>
    <property type="project" value="UniProtKB-KW"/>
</dbReference>
<gene>
    <name evidence="2" type="ORF">NAB2_1124</name>
</gene>